<feature type="signal peptide" evidence="2">
    <location>
        <begin position="1"/>
        <end position="15"/>
    </location>
</feature>
<feature type="compositionally biased region" description="Basic and acidic residues" evidence="1">
    <location>
        <begin position="315"/>
        <end position="328"/>
    </location>
</feature>
<evidence type="ECO:0000313" key="3">
    <source>
        <dbReference type="EMBL" id="KAF6212298.1"/>
    </source>
</evidence>
<feature type="compositionally biased region" description="Basic and acidic residues" evidence="1">
    <location>
        <begin position="422"/>
        <end position="436"/>
    </location>
</feature>
<accession>A0A8S9XVL0</accession>
<proteinExistence type="predicted"/>
<reference evidence="3" key="1">
    <citation type="journal article" date="2021" name="Mol. Ecol. Resour.">
        <title>Apolygus lucorum genome provides insights into omnivorousness and mesophyll feeding.</title>
        <authorList>
            <person name="Liu Y."/>
            <person name="Liu H."/>
            <person name="Wang H."/>
            <person name="Huang T."/>
            <person name="Liu B."/>
            <person name="Yang B."/>
            <person name="Yin L."/>
            <person name="Li B."/>
            <person name="Zhang Y."/>
            <person name="Zhang S."/>
            <person name="Jiang F."/>
            <person name="Zhang X."/>
            <person name="Ren Y."/>
            <person name="Wang B."/>
            <person name="Wang S."/>
            <person name="Lu Y."/>
            <person name="Wu K."/>
            <person name="Fan W."/>
            <person name="Wang G."/>
        </authorList>
    </citation>
    <scope>NUCLEOTIDE SEQUENCE</scope>
    <source>
        <strain evidence="3">12Hb</strain>
    </source>
</reference>
<comment type="caution">
    <text evidence="3">The sequence shown here is derived from an EMBL/GenBank/DDBJ whole genome shotgun (WGS) entry which is preliminary data.</text>
</comment>
<evidence type="ECO:0000256" key="1">
    <source>
        <dbReference type="SAM" id="MobiDB-lite"/>
    </source>
</evidence>
<feature type="compositionally biased region" description="Low complexity" evidence="1">
    <location>
        <begin position="381"/>
        <end position="421"/>
    </location>
</feature>
<evidence type="ECO:0000256" key="2">
    <source>
        <dbReference type="SAM" id="SignalP"/>
    </source>
</evidence>
<sequence length="469" mass="51706">MTPLLLALLVMSAEGYFLPPLQPAAQPPALRGQAQGNEFYPEYNKIEENLNYNNRFLYQSPNYHHFSDSQRYFSQAAAQQAYGPPHLQHLYQQPEQLTESVYSDVRDSPIYIQPHDEETTRRQTLTITPQYLSLPGQSPNALPQYPAQQVQDARNQYPAQQVQINQYPAQQLQNNQYLTPQPQGNPEIQGSYRDQGVQGLQGLQTTAQTTIPVLVKVSDTQSLIVPVRAVYALPGFLERLVQRVQGHYSVYNPIENLVVDRPYYVSTNQLGGAPLQPVEVASNADNAIEPIKADLVQGPSEGSSAEMAAPVIDVKFGESKQDESKEETTTVAEEEDEKESTTEMVTEEPKGSTEKDEDSATDASETNDATTIPPSPATEGTPSATEVSSTSPASTSEEPSSTTKPEETSSTTKPEETSSTTKPEEISSTEKPDEKPQQVSAEDNSATSDLESAGYTYYRPAIPFYYPPK</sequence>
<keyword evidence="4" id="KW-1185">Reference proteome</keyword>
<feature type="compositionally biased region" description="Polar residues" evidence="1">
    <location>
        <begin position="437"/>
        <end position="450"/>
    </location>
</feature>
<feature type="region of interest" description="Disordered" evidence="1">
    <location>
        <begin position="315"/>
        <end position="469"/>
    </location>
</feature>
<dbReference type="AlphaFoldDB" id="A0A8S9XVL0"/>
<feature type="compositionally biased region" description="Polar residues" evidence="1">
    <location>
        <begin position="361"/>
        <end position="372"/>
    </location>
</feature>
<dbReference type="OrthoDB" id="6627256at2759"/>
<evidence type="ECO:0000313" key="4">
    <source>
        <dbReference type="Proteomes" id="UP000466442"/>
    </source>
</evidence>
<name>A0A8S9XVL0_APOLU</name>
<protein>
    <recommendedName>
        <fullName evidence="5">DUF4794 domain-containing protein</fullName>
    </recommendedName>
</protein>
<keyword evidence="2" id="KW-0732">Signal</keyword>
<organism evidence="3 4">
    <name type="scientific">Apolygus lucorum</name>
    <name type="common">Small green plant bug</name>
    <name type="synonym">Lygocoris lucorum</name>
    <dbReference type="NCBI Taxonomy" id="248454"/>
    <lineage>
        <taxon>Eukaryota</taxon>
        <taxon>Metazoa</taxon>
        <taxon>Ecdysozoa</taxon>
        <taxon>Arthropoda</taxon>
        <taxon>Hexapoda</taxon>
        <taxon>Insecta</taxon>
        <taxon>Pterygota</taxon>
        <taxon>Neoptera</taxon>
        <taxon>Paraneoptera</taxon>
        <taxon>Hemiptera</taxon>
        <taxon>Heteroptera</taxon>
        <taxon>Panheteroptera</taxon>
        <taxon>Cimicomorpha</taxon>
        <taxon>Miridae</taxon>
        <taxon>Mirini</taxon>
        <taxon>Apolygus</taxon>
    </lineage>
</organism>
<dbReference type="EMBL" id="WIXP02000004">
    <property type="protein sequence ID" value="KAF6212298.1"/>
    <property type="molecule type" value="Genomic_DNA"/>
</dbReference>
<dbReference type="Proteomes" id="UP000466442">
    <property type="component" value="Unassembled WGS sequence"/>
</dbReference>
<feature type="chain" id="PRO_5035862279" description="DUF4794 domain-containing protein" evidence="2">
    <location>
        <begin position="16"/>
        <end position="469"/>
    </location>
</feature>
<gene>
    <name evidence="3" type="ORF">GE061_012820</name>
</gene>
<evidence type="ECO:0008006" key="5">
    <source>
        <dbReference type="Google" id="ProtNLM"/>
    </source>
</evidence>